<evidence type="ECO:0000313" key="2">
    <source>
        <dbReference type="Proteomes" id="UP000827986"/>
    </source>
</evidence>
<proteinExistence type="predicted"/>
<comment type="caution">
    <text evidence="1">The sequence shown here is derived from an EMBL/GenBank/DDBJ whole genome shotgun (WGS) entry which is preliminary data.</text>
</comment>
<dbReference type="AlphaFoldDB" id="A0A9D3WW33"/>
<sequence>MCKKCWLLHSPNSLGWLHDRSLLSNSIEEPCKLLQLPIAPKGQYSSWGSVRDGNPGHNPYASSMLLLELCCNRAACHSKIWQALDQSAPVHLALPCYIFAGCET</sequence>
<dbReference type="Proteomes" id="UP000827986">
    <property type="component" value="Unassembled WGS sequence"/>
</dbReference>
<name>A0A9D3WW33_9SAUR</name>
<reference evidence="1" key="1">
    <citation type="submission" date="2021-09" db="EMBL/GenBank/DDBJ databases">
        <title>The genome of Mauremys mutica provides insights into the evolution of semi-aquatic lifestyle.</title>
        <authorList>
            <person name="Gong S."/>
            <person name="Gao Y."/>
        </authorList>
    </citation>
    <scope>NUCLEOTIDE SEQUENCE</scope>
    <source>
        <strain evidence="1">MM-2020</strain>
        <tissue evidence="1">Muscle</tissue>
    </source>
</reference>
<accession>A0A9D3WW33</accession>
<protein>
    <submittedName>
        <fullName evidence="1">Uncharacterized protein</fullName>
    </submittedName>
</protein>
<keyword evidence="2" id="KW-1185">Reference proteome</keyword>
<gene>
    <name evidence="1" type="ORF">KIL84_003231</name>
</gene>
<evidence type="ECO:0000313" key="1">
    <source>
        <dbReference type="EMBL" id="KAH1167748.1"/>
    </source>
</evidence>
<dbReference type="EMBL" id="JAHDVG010000486">
    <property type="protein sequence ID" value="KAH1167748.1"/>
    <property type="molecule type" value="Genomic_DNA"/>
</dbReference>
<organism evidence="1 2">
    <name type="scientific">Mauremys mutica</name>
    <name type="common">yellowpond turtle</name>
    <dbReference type="NCBI Taxonomy" id="74926"/>
    <lineage>
        <taxon>Eukaryota</taxon>
        <taxon>Metazoa</taxon>
        <taxon>Chordata</taxon>
        <taxon>Craniata</taxon>
        <taxon>Vertebrata</taxon>
        <taxon>Euteleostomi</taxon>
        <taxon>Archelosauria</taxon>
        <taxon>Testudinata</taxon>
        <taxon>Testudines</taxon>
        <taxon>Cryptodira</taxon>
        <taxon>Durocryptodira</taxon>
        <taxon>Testudinoidea</taxon>
        <taxon>Geoemydidae</taxon>
        <taxon>Geoemydinae</taxon>
        <taxon>Mauremys</taxon>
    </lineage>
</organism>